<keyword evidence="1" id="KW-0547">Nucleotide-binding</keyword>
<dbReference type="Pfam" id="PF00005">
    <property type="entry name" value="ABC_tran"/>
    <property type="match status" value="1"/>
</dbReference>
<name>A0A8B8F6W6_9HEMI</name>
<evidence type="ECO:0000313" key="5">
    <source>
        <dbReference type="RefSeq" id="XP_025406240.1"/>
    </source>
</evidence>
<dbReference type="Gene3D" id="3.40.50.300">
    <property type="entry name" value="P-loop containing nucleotide triphosphate hydrolases"/>
    <property type="match status" value="1"/>
</dbReference>
<evidence type="ECO:0000256" key="2">
    <source>
        <dbReference type="ARBA" id="ARBA00022840"/>
    </source>
</evidence>
<dbReference type="RefSeq" id="XP_025406240.1">
    <property type="nucleotide sequence ID" value="XM_025550455.1"/>
</dbReference>
<evidence type="ECO:0000313" key="4">
    <source>
        <dbReference type="Proteomes" id="UP000694846"/>
    </source>
</evidence>
<sequence>MKKKKTYAIIGKNIVFKTTSKIILNDLNITVENQSIYAVLGENDSGKSVLLKCLIGILKLDGGDVRLPNDVSSHDIRSVGCNNEIMAAGRPNIGFSLQDFDIPGPMKIYQLLNYISAINGLLKYQTIERYHTIATMIQIPMSDNLVSQLRPWQRKVLSLVLAIIHEPKLIIFDDITSGMDNETLKKLHKTNQDWTIAPNNKASQRKKVSNPTSPTSPTLQQIYNNQPVLHLSGQTFDYDNTLFQSPNKTIWTLLSFINESRKCTIIVSANNNFDFMETSVTHIGILVNGKIVEEDTTLNLLNKYEASNINCLLIKIILNEDDQIAISENTNKSFNIESHIILNGTSPLNSMFITENHTSQKRKSVLQTLILNHFCPLGEIKLLASRSLRKK</sequence>
<protein>
    <submittedName>
        <fullName evidence="5">Methionine import ATP-binding protein MetN-like</fullName>
    </submittedName>
</protein>
<proteinExistence type="predicted"/>
<dbReference type="GO" id="GO:0005524">
    <property type="term" value="F:ATP binding"/>
    <property type="evidence" value="ECO:0007669"/>
    <property type="project" value="UniProtKB-KW"/>
</dbReference>
<evidence type="ECO:0000259" key="3">
    <source>
        <dbReference type="PROSITE" id="PS50893"/>
    </source>
</evidence>
<keyword evidence="2" id="KW-0067">ATP-binding</keyword>
<dbReference type="SMART" id="SM00382">
    <property type="entry name" value="AAA"/>
    <property type="match status" value="1"/>
</dbReference>
<reference evidence="5" key="1">
    <citation type="submission" date="2025-08" db="UniProtKB">
        <authorList>
            <consortium name="RefSeq"/>
        </authorList>
    </citation>
    <scope>IDENTIFICATION</scope>
    <source>
        <tissue evidence="5">Whole body</tissue>
    </source>
</reference>
<dbReference type="InterPro" id="IPR003439">
    <property type="entry name" value="ABC_transporter-like_ATP-bd"/>
</dbReference>
<dbReference type="Proteomes" id="UP000694846">
    <property type="component" value="Unplaced"/>
</dbReference>
<dbReference type="PROSITE" id="PS50893">
    <property type="entry name" value="ABC_TRANSPORTER_2"/>
    <property type="match status" value="1"/>
</dbReference>
<dbReference type="PANTHER" id="PTHR43038">
    <property type="entry name" value="ATP-BINDING CASSETTE, SUB-FAMILY H, MEMBER 1"/>
    <property type="match status" value="1"/>
</dbReference>
<organism evidence="4 5">
    <name type="scientific">Sipha flava</name>
    <name type="common">yellow sugarcane aphid</name>
    <dbReference type="NCBI Taxonomy" id="143950"/>
    <lineage>
        <taxon>Eukaryota</taxon>
        <taxon>Metazoa</taxon>
        <taxon>Ecdysozoa</taxon>
        <taxon>Arthropoda</taxon>
        <taxon>Hexapoda</taxon>
        <taxon>Insecta</taxon>
        <taxon>Pterygota</taxon>
        <taxon>Neoptera</taxon>
        <taxon>Paraneoptera</taxon>
        <taxon>Hemiptera</taxon>
        <taxon>Sternorrhyncha</taxon>
        <taxon>Aphidomorpha</taxon>
        <taxon>Aphidoidea</taxon>
        <taxon>Aphididae</taxon>
        <taxon>Sipha</taxon>
    </lineage>
</organism>
<dbReference type="GeneID" id="112680372"/>
<dbReference type="OrthoDB" id="6599804at2759"/>
<dbReference type="GO" id="GO:0016887">
    <property type="term" value="F:ATP hydrolysis activity"/>
    <property type="evidence" value="ECO:0007669"/>
    <property type="project" value="InterPro"/>
</dbReference>
<accession>A0A8B8F6W6</accession>
<dbReference type="SUPFAM" id="SSF52540">
    <property type="entry name" value="P-loop containing nucleoside triphosphate hydrolases"/>
    <property type="match status" value="1"/>
</dbReference>
<dbReference type="PANTHER" id="PTHR43038:SF3">
    <property type="entry name" value="ABC TRANSPORTER G FAMILY MEMBER 20 ISOFORM X1"/>
    <property type="match status" value="1"/>
</dbReference>
<dbReference type="AlphaFoldDB" id="A0A8B8F6W6"/>
<keyword evidence="4" id="KW-1185">Reference proteome</keyword>
<dbReference type="InterPro" id="IPR003593">
    <property type="entry name" value="AAA+_ATPase"/>
</dbReference>
<dbReference type="InterPro" id="IPR027417">
    <property type="entry name" value="P-loop_NTPase"/>
</dbReference>
<evidence type="ECO:0000256" key="1">
    <source>
        <dbReference type="ARBA" id="ARBA00022741"/>
    </source>
</evidence>
<gene>
    <name evidence="5" type="primary">LOC112680372</name>
</gene>
<feature type="domain" description="ABC transporter" evidence="3">
    <location>
        <begin position="9"/>
        <end position="313"/>
    </location>
</feature>